<dbReference type="InterPro" id="IPR002885">
    <property type="entry name" value="PPR_rpt"/>
</dbReference>
<feature type="repeat" description="PPR" evidence="2">
    <location>
        <begin position="316"/>
        <end position="351"/>
    </location>
</feature>
<dbReference type="PANTHER" id="PTHR24015">
    <property type="entry name" value="OS07G0578800 PROTEIN-RELATED"/>
    <property type="match status" value="1"/>
</dbReference>
<evidence type="ECO:0000313" key="4">
    <source>
        <dbReference type="Proteomes" id="UP001418222"/>
    </source>
</evidence>
<dbReference type="GO" id="GO:0003723">
    <property type="term" value="F:RNA binding"/>
    <property type="evidence" value="ECO:0007669"/>
    <property type="project" value="InterPro"/>
</dbReference>
<dbReference type="Proteomes" id="UP001418222">
    <property type="component" value="Unassembled WGS sequence"/>
</dbReference>
<dbReference type="PANTHER" id="PTHR24015:SF1991">
    <property type="entry name" value="OS01G0938000 PROTEIN"/>
    <property type="match status" value="1"/>
</dbReference>
<keyword evidence="4" id="KW-1185">Reference proteome</keyword>
<dbReference type="AlphaFoldDB" id="A0AAP0B4P9"/>
<dbReference type="Pfam" id="PF20431">
    <property type="entry name" value="E_motif"/>
    <property type="match status" value="1"/>
</dbReference>
<feature type="repeat" description="PPR" evidence="2">
    <location>
        <begin position="212"/>
        <end position="246"/>
    </location>
</feature>
<sequence>MVRNLINLQILQRKSPLNLLCSFPPSPAFSSIHHDLHVFDEMPQRASLEFKLHGLLKTKPADPLVVAAVHSLSIKSNTLLDIVFQTSLLAAYARSADVNSSLFLFDEIVSPDAIAWNAVINACLINHELQLSVDLFNEMVNASQVDSTTMVIVLTVAARSRDLKQGEVLHSAVIKRCFNSNSQICNALMNMYAKCGDLTSAEFIFEDLEAKEATSWNSMINGCLYNGFPRKSASLFRRMVRSVVRPDRISLSSVISACSCSEELHGLGETIHGWVIKLCYQGMLDCSIENSLISFYSSNEEIESAKEVFQGVLHKNIVSWNSMIYGLVENHRFEEALRLFRNLLWKMTPRPNAVTFIAVIPACHKLDLLSQGKSIHGFSIRTRMELSNPSLSNCLLDMYLHCEDFISADLLFRTMAAKDLVSWNTMISGCPQNARALFYELLRRDLRCSLATFLAILPSCADARDLKFGNSLHCWGIKIGFLSEIQALNALMLMYIRCGDMLASSFVLKSILPAPDIVSLNTIIVGYAHRDLHEEVMETFHCMRGFFDLRPDSITFVSALSASGNLRLLHIGRSIHALMEKSQSGLDLMARNALITMYFRCGRARDSELVFRSDEDRNLCSWNCMISGFAQNRNGCKALQYFREMGSCRANEFSLVGGLCACSQLGNLGYGREIHGHAIKSGLSANGFVSSALLDLYGKCGRLDVSIRVFENSPTKSIASWNSMISAFGLHGHGLQAINVFSSMAHSGIQPTKSTFISLLHACSHSGLVDEGCRHYELMKDEFGVAPGIEHDVCLVDMLGRAGRIGDARNFVRRSSSPAGVWGAVLSSCADHGDLEAGKSVAEHLFGLEPDNIGYYVALSNLYACHGMWREAEEVRSRVCDRGLMKPSGLSLICL</sequence>
<dbReference type="InterPro" id="IPR011990">
    <property type="entry name" value="TPR-like_helical_dom_sf"/>
</dbReference>
<comment type="caution">
    <text evidence="3">The sequence shown here is derived from an EMBL/GenBank/DDBJ whole genome shotgun (WGS) entry which is preliminary data.</text>
</comment>
<accession>A0AAP0B4P9</accession>
<dbReference type="PROSITE" id="PS51375">
    <property type="entry name" value="PPR"/>
    <property type="match status" value="3"/>
</dbReference>
<dbReference type="FunFam" id="1.25.40.10:FF:000073">
    <property type="entry name" value="Pentatricopeptide repeat-containing protein chloroplastic"/>
    <property type="match status" value="1"/>
</dbReference>
<dbReference type="Pfam" id="PF01535">
    <property type="entry name" value="PPR"/>
    <property type="match status" value="7"/>
</dbReference>
<feature type="repeat" description="PPR" evidence="2">
    <location>
        <begin position="717"/>
        <end position="751"/>
    </location>
</feature>
<proteinExistence type="predicted"/>
<dbReference type="Pfam" id="PF13041">
    <property type="entry name" value="PPR_2"/>
    <property type="match status" value="1"/>
</dbReference>
<reference evidence="3 4" key="1">
    <citation type="journal article" date="2022" name="Nat. Plants">
        <title>Genomes of leafy and leafless Platanthera orchids illuminate the evolution of mycoheterotrophy.</title>
        <authorList>
            <person name="Li M.H."/>
            <person name="Liu K.W."/>
            <person name="Li Z."/>
            <person name="Lu H.C."/>
            <person name="Ye Q.L."/>
            <person name="Zhang D."/>
            <person name="Wang J.Y."/>
            <person name="Li Y.F."/>
            <person name="Zhong Z.M."/>
            <person name="Liu X."/>
            <person name="Yu X."/>
            <person name="Liu D.K."/>
            <person name="Tu X.D."/>
            <person name="Liu B."/>
            <person name="Hao Y."/>
            <person name="Liao X.Y."/>
            <person name="Jiang Y.T."/>
            <person name="Sun W.H."/>
            <person name="Chen J."/>
            <person name="Chen Y.Q."/>
            <person name="Ai Y."/>
            <person name="Zhai J.W."/>
            <person name="Wu S.S."/>
            <person name="Zhou Z."/>
            <person name="Hsiao Y.Y."/>
            <person name="Wu W.L."/>
            <person name="Chen Y.Y."/>
            <person name="Lin Y.F."/>
            <person name="Hsu J.L."/>
            <person name="Li C.Y."/>
            <person name="Wang Z.W."/>
            <person name="Zhao X."/>
            <person name="Zhong W.Y."/>
            <person name="Ma X.K."/>
            <person name="Ma L."/>
            <person name="Huang J."/>
            <person name="Chen G.Z."/>
            <person name="Huang M.Z."/>
            <person name="Huang L."/>
            <person name="Peng D.H."/>
            <person name="Luo Y.B."/>
            <person name="Zou S.Q."/>
            <person name="Chen S.P."/>
            <person name="Lan S."/>
            <person name="Tsai W.C."/>
            <person name="Van de Peer Y."/>
            <person name="Liu Z.J."/>
        </authorList>
    </citation>
    <scope>NUCLEOTIDE SEQUENCE [LARGE SCALE GENOMIC DNA]</scope>
    <source>
        <strain evidence="3">Lor287</strain>
    </source>
</reference>
<dbReference type="InterPro" id="IPR046960">
    <property type="entry name" value="PPR_At4g14850-like_plant"/>
</dbReference>
<evidence type="ECO:0000256" key="1">
    <source>
        <dbReference type="ARBA" id="ARBA00022737"/>
    </source>
</evidence>
<protein>
    <submittedName>
        <fullName evidence="3">Pentatricopeptide repeat-containing protein</fullName>
    </submittedName>
</protein>
<dbReference type="Gene3D" id="1.25.40.10">
    <property type="entry name" value="Tetratricopeptide repeat domain"/>
    <property type="match status" value="7"/>
</dbReference>
<dbReference type="FunFam" id="1.25.40.10:FF:000975">
    <property type="entry name" value="Pentatricopeptide repeat-containing protein"/>
    <property type="match status" value="1"/>
</dbReference>
<name>A0AAP0B4P9_9ASPA</name>
<dbReference type="GO" id="GO:0009451">
    <property type="term" value="P:RNA modification"/>
    <property type="evidence" value="ECO:0007669"/>
    <property type="project" value="InterPro"/>
</dbReference>
<dbReference type="EMBL" id="JBBWWQ010000015">
    <property type="protein sequence ID" value="KAK8928192.1"/>
    <property type="molecule type" value="Genomic_DNA"/>
</dbReference>
<organism evidence="3 4">
    <name type="scientific">Platanthera zijinensis</name>
    <dbReference type="NCBI Taxonomy" id="2320716"/>
    <lineage>
        <taxon>Eukaryota</taxon>
        <taxon>Viridiplantae</taxon>
        <taxon>Streptophyta</taxon>
        <taxon>Embryophyta</taxon>
        <taxon>Tracheophyta</taxon>
        <taxon>Spermatophyta</taxon>
        <taxon>Magnoliopsida</taxon>
        <taxon>Liliopsida</taxon>
        <taxon>Asparagales</taxon>
        <taxon>Orchidaceae</taxon>
        <taxon>Orchidoideae</taxon>
        <taxon>Orchideae</taxon>
        <taxon>Orchidinae</taxon>
        <taxon>Platanthera</taxon>
    </lineage>
</organism>
<gene>
    <name evidence="3" type="primary">PCMP-E2</name>
    <name evidence="3" type="ORF">KSP39_PZI017299</name>
</gene>
<dbReference type="InterPro" id="IPR046848">
    <property type="entry name" value="E_motif"/>
</dbReference>
<evidence type="ECO:0000313" key="3">
    <source>
        <dbReference type="EMBL" id="KAK8928192.1"/>
    </source>
</evidence>
<keyword evidence="1" id="KW-0677">Repeat</keyword>
<evidence type="ECO:0000256" key="2">
    <source>
        <dbReference type="PROSITE-ProRule" id="PRU00708"/>
    </source>
</evidence>
<dbReference type="NCBIfam" id="TIGR00756">
    <property type="entry name" value="PPR"/>
    <property type="match status" value="4"/>
</dbReference>